<dbReference type="InterPro" id="IPR046882">
    <property type="entry name" value="Sp-DndD"/>
</dbReference>
<keyword evidence="2" id="KW-1185">Reference proteome</keyword>
<reference evidence="2" key="1">
    <citation type="journal article" date="2019" name="Int. J. Syst. Evol. Microbiol.">
        <title>The Global Catalogue of Microorganisms (GCM) 10K type strain sequencing project: providing services to taxonomists for standard genome sequencing and annotation.</title>
        <authorList>
            <consortium name="The Broad Institute Genomics Platform"/>
            <consortium name="The Broad Institute Genome Sequencing Center for Infectious Disease"/>
            <person name="Wu L."/>
            <person name="Ma J."/>
        </authorList>
    </citation>
    <scope>NUCLEOTIDE SEQUENCE [LARGE SCALE GENOMIC DNA]</scope>
    <source>
        <strain evidence="2">JCM 17069</strain>
    </source>
</reference>
<sequence>MNKGLDGTFMHYGIRNEDMRIIQDICEKNEIDFDWFKENILKEYHNLKMKNEEMDVKTLHRLLENALTKNK</sequence>
<dbReference type="RefSeq" id="WP_344816535.1">
    <property type="nucleotide sequence ID" value="NZ_BAABCT010000005.1"/>
</dbReference>
<evidence type="ECO:0000313" key="2">
    <source>
        <dbReference type="Proteomes" id="UP001500367"/>
    </source>
</evidence>
<proteinExistence type="predicted"/>
<accession>A0ABP7VTX4</accession>
<dbReference type="Pfam" id="PF20306">
    <property type="entry name" value="Sp-DndD"/>
    <property type="match status" value="1"/>
</dbReference>
<comment type="caution">
    <text evidence="1">The sequence shown here is derived from an EMBL/GenBank/DDBJ whole genome shotgun (WGS) entry which is preliminary data.</text>
</comment>
<organism evidence="1 2">
    <name type="scientific">Flavobacterium cheonanense</name>
    <dbReference type="NCBI Taxonomy" id="706183"/>
    <lineage>
        <taxon>Bacteria</taxon>
        <taxon>Pseudomonadati</taxon>
        <taxon>Bacteroidota</taxon>
        <taxon>Flavobacteriia</taxon>
        <taxon>Flavobacteriales</taxon>
        <taxon>Flavobacteriaceae</taxon>
        <taxon>Flavobacterium</taxon>
    </lineage>
</organism>
<name>A0ABP7VTX4_9FLAO</name>
<dbReference type="EMBL" id="BAABCT010000005">
    <property type="protein sequence ID" value="GAA4074168.1"/>
    <property type="molecule type" value="Genomic_DNA"/>
</dbReference>
<evidence type="ECO:0000313" key="1">
    <source>
        <dbReference type="EMBL" id="GAA4074168.1"/>
    </source>
</evidence>
<gene>
    <name evidence="1" type="ORF">GCM10022389_19640</name>
</gene>
<dbReference type="Proteomes" id="UP001500367">
    <property type="component" value="Unassembled WGS sequence"/>
</dbReference>
<protein>
    <submittedName>
        <fullName evidence="1">Uncharacterized protein</fullName>
    </submittedName>
</protein>